<comment type="subcellular location">
    <subcellularLocation>
        <location evidence="1">Golgi apparatus membrane</location>
        <topology evidence="1">Peripheral membrane protein</topology>
        <orientation evidence="1">Cytoplasmic side</orientation>
    </subcellularLocation>
</comment>
<dbReference type="GO" id="GO:0005737">
    <property type="term" value="C:cytoplasm"/>
    <property type="evidence" value="ECO:0007669"/>
    <property type="project" value="UniProtKB-ARBA"/>
</dbReference>
<evidence type="ECO:0000256" key="2">
    <source>
        <dbReference type="ARBA" id="ARBA00023034"/>
    </source>
</evidence>
<dbReference type="Pfam" id="PF05719">
    <property type="entry name" value="GPP34"/>
    <property type="match status" value="1"/>
</dbReference>
<keyword evidence="2" id="KW-0333">Golgi apparatus</keyword>
<dbReference type="Gene3D" id="1.10.3630.10">
    <property type="entry name" value="yeast vps74-n-term truncation variant domain like"/>
    <property type="match status" value="1"/>
</dbReference>
<dbReference type="AlphaFoldDB" id="A0A919RI61"/>
<reference evidence="5" key="1">
    <citation type="submission" date="2021-01" db="EMBL/GenBank/DDBJ databases">
        <title>Whole genome shotgun sequence of Sinosporangium siamense NBRC 109515.</title>
        <authorList>
            <person name="Komaki H."/>
            <person name="Tamura T."/>
        </authorList>
    </citation>
    <scope>NUCLEOTIDE SEQUENCE</scope>
    <source>
        <strain evidence="5">NBRC 109515</strain>
    </source>
</reference>
<evidence type="ECO:0000256" key="4">
    <source>
        <dbReference type="ARBA" id="ARBA00023136"/>
    </source>
</evidence>
<keyword evidence="3" id="KW-0446">Lipid-binding</keyword>
<evidence type="ECO:0000256" key="3">
    <source>
        <dbReference type="ARBA" id="ARBA00023121"/>
    </source>
</evidence>
<evidence type="ECO:0000256" key="1">
    <source>
        <dbReference type="ARBA" id="ARBA00004255"/>
    </source>
</evidence>
<dbReference type="GO" id="GO:0012505">
    <property type="term" value="C:endomembrane system"/>
    <property type="evidence" value="ECO:0007669"/>
    <property type="project" value="UniProtKB-ARBA"/>
</dbReference>
<accession>A0A919RI61</accession>
<sequence length="169" mass="18092">MLAGHITAGIAAGEVRLALVNTHPTGDPVTQKALDHIIAEPSHSFRTWLQFLGQSAPADVGSRMIQAGLLHPPARRSWLRAAPPPTPVDPNTAMWPIGRLNLAVERREPLNEQDNVLLGLVSAAGGARVVLWDQDPDYLAHATAALPVHLRELVAQTEAAVGDAVISRR</sequence>
<comment type="caution">
    <text evidence="5">The sequence shown here is derived from an EMBL/GenBank/DDBJ whole genome shotgun (WGS) entry which is preliminary data.</text>
</comment>
<dbReference type="EMBL" id="BOOW01000026">
    <property type="protein sequence ID" value="GII93747.1"/>
    <property type="molecule type" value="Genomic_DNA"/>
</dbReference>
<organism evidence="5 6">
    <name type="scientific">Sinosporangium siamense</name>
    <dbReference type="NCBI Taxonomy" id="1367973"/>
    <lineage>
        <taxon>Bacteria</taxon>
        <taxon>Bacillati</taxon>
        <taxon>Actinomycetota</taxon>
        <taxon>Actinomycetes</taxon>
        <taxon>Streptosporangiales</taxon>
        <taxon>Streptosporangiaceae</taxon>
        <taxon>Sinosporangium</taxon>
    </lineage>
</organism>
<protein>
    <submittedName>
        <fullName evidence="5">Uncharacterized protein</fullName>
    </submittedName>
</protein>
<keyword evidence="4" id="KW-0472">Membrane</keyword>
<evidence type="ECO:0000313" key="5">
    <source>
        <dbReference type="EMBL" id="GII93747.1"/>
    </source>
</evidence>
<keyword evidence="6" id="KW-1185">Reference proteome</keyword>
<dbReference type="InterPro" id="IPR038261">
    <property type="entry name" value="GPP34-like_sf"/>
</dbReference>
<proteinExistence type="predicted"/>
<dbReference type="InterPro" id="IPR008628">
    <property type="entry name" value="GPP34-like"/>
</dbReference>
<evidence type="ECO:0000313" key="6">
    <source>
        <dbReference type="Proteomes" id="UP000606172"/>
    </source>
</evidence>
<gene>
    <name evidence="5" type="ORF">Ssi02_39780</name>
</gene>
<dbReference type="GO" id="GO:0070273">
    <property type="term" value="F:phosphatidylinositol-4-phosphate binding"/>
    <property type="evidence" value="ECO:0007669"/>
    <property type="project" value="InterPro"/>
</dbReference>
<dbReference type="Proteomes" id="UP000606172">
    <property type="component" value="Unassembled WGS sequence"/>
</dbReference>
<name>A0A919RI61_9ACTN</name>